<evidence type="ECO:0000313" key="8">
    <source>
        <dbReference type="EMBL" id="MDN3572588.1"/>
    </source>
</evidence>
<dbReference type="Gene3D" id="2.60.40.650">
    <property type="match status" value="1"/>
</dbReference>
<feature type="domain" description="Moybdenum cofactor oxidoreductase dimerisation" evidence="7">
    <location>
        <begin position="293"/>
        <end position="388"/>
    </location>
</feature>
<proteinExistence type="predicted"/>
<evidence type="ECO:0000256" key="1">
    <source>
        <dbReference type="ARBA" id="ARBA00001924"/>
    </source>
</evidence>
<keyword evidence="2" id="KW-0500">Molybdenum</keyword>
<dbReference type="RefSeq" id="WP_238290272.1">
    <property type="nucleotide sequence ID" value="NZ_BPQS01000021.1"/>
</dbReference>
<keyword evidence="5" id="KW-0732">Signal</keyword>
<dbReference type="NCBIfam" id="TIGR04555">
    <property type="entry name" value="sulfite_DH_soxC"/>
    <property type="match status" value="1"/>
</dbReference>
<sequence length="420" mass="45707">MLKRFSDPDRLSRRRFLTATAATAATAGGVIAAPATADTLADVPPRGPGDDLGAYSPRSPYVQIARIPEAAPGQRNVDPSAAINSKSPLDKFVGTITPTDLHYERSHSGVPNLDPSKHRVLVHGMVKQPLVLTLEDLRAMPSISRIAFLECTGNGWENWKSAPDTVTVQNTHGLVSTHEWTGVPLSFLIDLVGVDRASTWMLAEGDDGAAVARSIPLTDEIIAEGILAYGQNGEPLRPAHGFPVRLFLPGFEGNLNIKWLRRLKFGDQPFMTRWETARYTQLRPDGKARQFQLKQDVNSVITAPSGMMRIKPGSNRITGLAWSGHGRITRVEVSADGGATWAVAALTGPVLPKAQARFQHDWVWDGRPTKIVSRSTDEQGNVQPDRASFIAQVGTNALFHYSAQQTWGIDEAGHVRNVLA</sequence>
<dbReference type="InterPro" id="IPR030835">
    <property type="entry name" value="Sulfite_DH_SoxC"/>
</dbReference>
<feature type="chain" id="PRO_5046587813" evidence="5">
    <location>
        <begin position="33"/>
        <end position="420"/>
    </location>
</feature>
<keyword evidence="9" id="KW-1185">Reference proteome</keyword>
<keyword evidence="3" id="KW-0479">Metal-binding</keyword>
<dbReference type="PRINTS" id="PR00407">
    <property type="entry name" value="EUMOPTERIN"/>
</dbReference>
<evidence type="ECO:0000256" key="3">
    <source>
        <dbReference type="ARBA" id="ARBA00022723"/>
    </source>
</evidence>
<dbReference type="Pfam" id="PF03404">
    <property type="entry name" value="Mo-co_dimer"/>
    <property type="match status" value="1"/>
</dbReference>
<dbReference type="Proteomes" id="UP001244297">
    <property type="component" value="Unassembled WGS sequence"/>
</dbReference>
<dbReference type="PANTHER" id="PTHR19372">
    <property type="entry name" value="SULFITE REDUCTASE"/>
    <property type="match status" value="1"/>
</dbReference>
<evidence type="ECO:0000313" key="9">
    <source>
        <dbReference type="Proteomes" id="UP001244297"/>
    </source>
</evidence>
<evidence type="ECO:0000259" key="6">
    <source>
        <dbReference type="Pfam" id="PF00174"/>
    </source>
</evidence>
<dbReference type="Pfam" id="PF00174">
    <property type="entry name" value="Oxidored_molyb"/>
    <property type="match status" value="1"/>
</dbReference>
<reference evidence="9" key="1">
    <citation type="journal article" date="2019" name="Int. J. Syst. Evol. Microbiol.">
        <title>The Global Catalogue of Microorganisms (GCM) 10K type strain sequencing project: providing services to taxonomists for standard genome sequencing and annotation.</title>
        <authorList>
            <consortium name="The Broad Institute Genomics Platform"/>
            <consortium name="The Broad Institute Genome Sequencing Center for Infectious Disease"/>
            <person name="Wu L."/>
            <person name="Ma J."/>
        </authorList>
    </citation>
    <scope>NUCLEOTIDE SEQUENCE [LARGE SCALE GENOMIC DNA]</scope>
    <source>
        <strain evidence="9">CECT 7806</strain>
    </source>
</reference>
<dbReference type="InterPro" id="IPR014756">
    <property type="entry name" value="Ig_E-set"/>
</dbReference>
<dbReference type="Gene3D" id="3.90.420.10">
    <property type="entry name" value="Oxidoreductase, molybdopterin-binding domain"/>
    <property type="match status" value="1"/>
</dbReference>
<protein>
    <submittedName>
        <fullName evidence="8">Sulfite dehydrogenase</fullName>
        <ecNumber evidence="8">1.8.2.1</ecNumber>
    </submittedName>
</protein>
<evidence type="ECO:0000259" key="7">
    <source>
        <dbReference type="Pfam" id="PF03404"/>
    </source>
</evidence>
<feature type="signal peptide" evidence="5">
    <location>
        <begin position="1"/>
        <end position="32"/>
    </location>
</feature>
<evidence type="ECO:0000256" key="5">
    <source>
        <dbReference type="SAM" id="SignalP"/>
    </source>
</evidence>
<comment type="caution">
    <text evidence="8">The sequence shown here is derived from an EMBL/GenBank/DDBJ whole genome shotgun (WGS) entry which is preliminary data.</text>
</comment>
<accession>A0ABT8ARP5</accession>
<dbReference type="SUPFAM" id="SSF56524">
    <property type="entry name" value="Oxidoreductase molybdopterin-binding domain"/>
    <property type="match status" value="1"/>
</dbReference>
<dbReference type="GO" id="GO:0050310">
    <property type="term" value="F:sulfite dehydrogenase activity"/>
    <property type="evidence" value="ECO:0007669"/>
    <property type="project" value="UniProtKB-EC"/>
</dbReference>
<name>A0ABT8ARP5_9HYPH</name>
<dbReference type="SUPFAM" id="SSF81296">
    <property type="entry name" value="E set domains"/>
    <property type="match status" value="1"/>
</dbReference>
<evidence type="ECO:0000256" key="2">
    <source>
        <dbReference type="ARBA" id="ARBA00022505"/>
    </source>
</evidence>
<evidence type="ECO:0000256" key="4">
    <source>
        <dbReference type="ARBA" id="ARBA00023002"/>
    </source>
</evidence>
<dbReference type="InterPro" id="IPR008335">
    <property type="entry name" value="Mopterin_OxRdtase_euk"/>
</dbReference>
<dbReference type="PANTHER" id="PTHR19372:SF7">
    <property type="entry name" value="SULFITE OXIDASE, MITOCHONDRIAL"/>
    <property type="match status" value="1"/>
</dbReference>
<comment type="cofactor">
    <cofactor evidence="1">
        <name>Mo-molybdopterin</name>
        <dbReference type="ChEBI" id="CHEBI:71302"/>
    </cofactor>
</comment>
<gene>
    <name evidence="8" type="primary">soxC</name>
    <name evidence="8" type="ORF">QWZ18_18395</name>
</gene>
<organism evidence="8 9">
    <name type="scientific">Methylobacterium longum</name>
    <dbReference type="NCBI Taxonomy" id="767694"/>
    <lineage>
        <taxon>Bacteria</taxon>
        <taxon>Pseudomonadati</taxon>
        <taxon>Pseudomonadota</taxon>
        <taxon>Alphaproteobacteria</taxon>
        <taxon>Hyphomicrobiales</taxon>
        <taxon>Methylobacteriaceae</taxon>
        <taxon>Methylobacterium</taxon>
    </lineage>
</organism>
<dbReference type="InterPro" id="IPR005066">
    <property type="entry name" value="MoCF_OxRdtse_dimer"/>
</dbReference>
<dbReference type="InterPro" id="IPR006311">
    <property type="entry name" value="TAT_signal"/>
</dbReference>
<dbReference type="EC" id="1.8.2.1" evidence="8"/>
<keyword evidence="4 8" id="KW-0560">Oxidoreductase</keyword>
<dbReference type="InterPro" id="IPR036374">
    <property type="entry name" value="OxRdtase_Mopterin-bd_sf"/>
</dbReference>
<feature type="domain" description="Oxidoreductase molybdopterin-binding" evidence="6">
    <location>
        <begin position="107"/>
        <end position="274"/>
    </location>
</feature>
<dbReference type="EMBL" id="JAUFPT010000060">
    <property type="protein sequence ID" value="MDN3572588.1"/>
    <property type="molecule type" value="Genomic_DNA"/>
</dbReference>
<dbReference type="InterPro" id="IPR000572">
    <property type="entry name" value="OxRdtase_Mopterin-bd_dom"/>
</dbReference>
<dbReference type="PROSITE" id="PS51318">
    <property type="entry name" value="TAT"/>
    <property type="match status" value="1"/>
</dbReference>